<dbReference type="GO" id="GO:0003886">
    <property type="term" value="F:DNA (cytosine-5-)-methyltransferase activity"/>
    <property type="evidence" value="ECO:0007669"/>
    <property type="project" value="UniProtKB-EC"/>
</dbReference>
<name>A0A7H0Y214_9BACL</name>
<keyword evidence="3 6" id="KW-0808">Transferase</keyword>
<keyword evidence="5" id="KW-0680">Restriction system</keyword>
<dbReference type="RefSeq" id="WP_190297032.1">
    <property type="nucleotide sequence ID" value="NZ_CP061172.1"/>
</dbReference>
<evidence type="ECO:0000256" key="4">
    <source>
        <dbReference type="ARBA" id="ARBA00022691"/>
    </source>
</evidence>
<dbReference type="Proteomes" id="UP000516384">
    <property type="component" value="Chromosome"/>
</dbReference>
<sequence>MIIHQFLGKTTYNGERIYIDKAILSEAGFVPGAKYRTITDQEKNTVEFEIDLKGPNKVSKKKLRNQNPVPVIDKTGHDIRAALKDCAQIKVTFVQERVIIEGIKLTADVLSETDKAEQTEALTTISFCAGSGISSQCLIESGFKEVAAVEWNPKEGKEHKFSDIYMKNHSDTVMFNLPMQMLEADHLPKVDLWVATLDCTDFSKASAGTKKEYHTMHLFMHLMRLFWDKKKSERPKAILLENVPEFEKIAGISLELCLKDEGFNVTRAKLDSLDYGSRTKRERYFMVASIFEGFSFPIPHGRQRNSIHDSGLLKLEELDWVTPSESGTLKYFLNREQKGMKHNHHMTTFDITTDSYIGTITKSHHKIQPENWISHPTDKNLYSYLNGEQIRKLHGISKDLYLGESNKLVVESIGQSVCIQTFKATTDKLYHFLVENIHRSVSEIKNIIKENGRESEFQNCTDAFTFDDSGQLIMFW</sequence>
<dbReference type="PANTHER" id="PTHR46098:SF1">
    <property type="entry name" value="TRNA (CYTOSINE(38)-C(5))-METHYLTRANSFERASE"/>
    <property type="match status" value="1"/>
</dbReference>
<dbReference type="AlphaFoldDB" id="A0A7H0Y214"/>
<evidence type="ECO:0000313" key="7">
    <source>
        <dbReference type="Proteomes" id="UP000516384"/>
    </source>
</evidence>
<reference evidence="6 7" key="1">
    <citation type="submission" date="2020-09" db="EMBL/GenBank/DDBJ databases">
        <title>Characterization of Paenibacillus peoriae strain ZF390 with broad-spectrum antimicrobial activity as a potential biocontrol agent.</title>
        <authorList>
            <person name="Li L."/>
            <person name="Zhao Y."/>
            <person name="Li B."/>
            <person name="Xie X."/>
        </authorList>
    </citation>
    <scope>NUCLEOTIDE SEQUENCE [LARGE SCALE GENOMIC DNA]</scope>
    <source>
        <strain evidence="6 7">ZF390</strain>
    </source>
</reference>
<dbReference type="InterPro" id="IPR001525">
    <property type="entry name" value="C5_MeTfrase"/>
</dbReference>
<gene>
    <name evidence="6" type="ORF">IAQ67_14470</name>
</gene>
<dbReference type="EC" id="2.1.1.37" evidence="1"/>
<dbReference type="Pfam" id="PF00145">
    <property type="entry name" value="DNA_methylase"/>
    <property type="match status" value="1"/>
</dbReference>
<dbReference type="Gene3D" id="3.40.50.150">
    <property type="entry name" value="Vaccinia Virus protein VP39"/>
    <property type="match status" value="1"/>
</dbReference>
<evidence type="ECO:0000256" key="5">
    <source>
        <dbReference type="ARBA" id="ARBA00022747"/>
    </source>
</evidence>
<accession>A0A7H0Y214</accession>
<evidence type="ECO:0000256" key="3">
    <source>
        <dbReference type="ARBA" id="ARBA00022679"/>
    </source>
</evidence>
<protein>
    <recommendedName>
        <fullName evidence="1">DNA (cytosine-5-)-methyltransferase</fullName>
        <ecNumber evidence="1">2.1.1.37</ecNumber>
    </recommendedName>
</protein>
<dbReference type="PANTHER" id="PTHR46098">
    <property type="entry name" value="TRNA (CYTOSINE(38)-C(5))-METHYLTRANSFERASE"/>
    <property type="match status" value="1"/>
</dbReference>
<dbReference type="GO" id="GO:0009307">
    <property type="term" value="P:DNA restriction-modification system"/>
    <property type="evidence" value="ECO:0007669"/>
    <property type="project" value="UniProtKB-KW"/>
</dbReference>
<dbReference type="GO" id="GO:0032259">
    <property type="term" value="P:methylation"/>
    <property type="evidence" value="ECO:0007669"/>
    <property type="project" value="UniProtKB-KW"/>
</dbReference>
<dbReference type="SUPFAM" id="SSF53335">
    <property type="entry name" value="S-adenosyl-L-methionine-dependent methyltransferases"/>
    <property type="match status" value="1"/>
</dbReference>
<organism evidence="6 7">
    <name type="scientific">Paenibacillus peoriae</name>
    <dbReference type="NCBI Taxonomy" id="59893"/>
    <lineage>
        <taxon>Bacteria</taxon>
        <taxon>Bacillati</taxon>
        <taxon>Bacillota</taxon>
        <taxon>Bacilli</taxon>
        <taxon>Bacillales</taxon>
        <taxon>Paenibacillaceae</taxon>
        <taxon>Paenibacillus</taxon>
    </lineage>
</organism>
<evidence type="ECO:0000256" key="1">
    <source>
        <dbReference type="ARBA" id="ARBA00011975"/>
    </source>
</evidence>
<keyword evidence="4" id="KW-0949">S-adenosyl-L-methionine</keyword>
<evidence type="ECO:0000256" key="2">
    <source>
        <dbReference type="ARBA" id="ARBA00022603"/>
    </source>
</evidence>
<proteinExistence type="predicted"/>
<dbReference type="InterPro" id="IPR029063">
    <property type="entry name" value="SAM-dependent_MTases_sf"/>
</dbReference>
<evidence type="ECO:0000313" key="6">
    <source>
        <dbReference type="EMBL" id="QNR65122.1"/>
    </source>
</evidence>
<keyword evidence="2 6" id="KW-0489">Methyltransferase</keyword>
<dbReference type="EMBL" id="CP061172">
    <property type="protein sequence ID" value="QNR65122.1"/>
    <property type="molecule type" value="Genomic_DNA"/>
</dbReference>
<dbReference type="InterPro" id="IPR050750">
    <property type="entry name" value="C5-MTase"/>
</dbReference>